<dbReference type="GO" id="GO:0016747">
    <property type="term" value="F:acyltransferase activity, transferring groups other than amino-acyl groups"/>
    <property type="evidence" value="ECO:0007669"/>
    <property type="project" value="InterPro"/>
</dbReference>
<dbReference type="CDD" id="cd04301">
    <property type="entry name" value="NAT_SF"/>
    <property type="match status" value="1"/>
</dbReference>
<dbReference type="Gene3D" id="3.40.630.30">
    <property type="match status" value="1"/>
</dbReference>
<organism evidence="2 3">
    <name type="scientific">Dothistroma septosporum (strain NZE10 / CBS 128990)</name>
    <name type="common">Red band needle blight fungus</name>
    <name type="synonym">Mycosphaerella pini</name>
    <dbReference type="NCBI Taxonomy" id="675120"/>
    <lineage>
        <taxon>Eukaryota</taxon>
        <taxon>Fungi</taxon>
        <taxon>Dikarya</taxon>
        <taxon>Ascomycota</taxon>
        <taxon>Pezizomycotina</taxon>
        <taxon>Dothideomycetes</taxon>
        <taxon>Dothideomycetidae</taxon>
        <taxon>Mycosphaerellales</taxon>
        <taxon>Mycosphaerellaceae</taxon>
        <taxon>Dothistroma</taxon>
    </lineage>
</organism>
<dbReference type="OrthoDB" id="5771378at2759"/>
<evidence type="ECO:0000259" key="1">
    <source>
        <dbReference type="PROSITE" id="PS51186"/>
    </source>
</evidence>
<gene>
    <name evidence="2" type="ORF">DOTSEDRAFT_74487</name>
</gene>
<dbReference type="InterPro" id="IPR052729">
    <property type="entry name" value="Acyl/Acetyltrans_Enzymes"/>
</dbReference>
<evidence type="ECO:0000313" key="3">
    <source>
        <dbReference type="Proteomes" id="UP000016933"/>
    </source>
</evidence>
<dbReference type="PANTHER" id="PTHR47237">
    <property type="entry name" value="SLL0310 PROTEIN"/>
    <property type="match status" value="1"/>
</dbReference>
<proteinExistence type="predicted"/>
<dbReference type="STRING" id="675120.N1PEA0"/>
<protein>
    <recommendedName>
        <fullName evidence="1">N-acetyltransferase domain-containing protein</fullName>
    </recommendedName>
</protein>
<accession>N1PEA0</accession>
<dbReference type="PANTHER" id="PTHR47237:SF1">
    <property type="entry name" value="SLL0310 PROTEIN"/>
    <property type="match status" value="1"/>
</dbReference>
<feature type="domain" description="N-acetyltransferase" evidence="1">
    <location>
        <begin position="15"/>
        <end position="162"/>
    </location>
</feature>
<keyword evidence="3" id="KW-1185">Reference proteome</keyword>
<dbReference type="eggNOG" id="ENOG502RPAW">
    <property type="taxonomic scope" value="Eukaryota"/>
</dbReference>
<dbReference type="SUPFAM" id="SSF55729">
    <property type="entry name" value="Acyl-CoA N-acyltransferases (Nat)"/>
    <property type="match status" value="1"/>
</dbReference>
<reference evidence="2 3" key="2">
    <citation type="journal article" date="2012" name="PLoS Pathog.">
        <title>Diverse lifestyles and strategies of plant pathogenesis encoded in the genomes of eighteen Dothideomycetes fungi.</title>
        <authorList>
            <person name="Ohm R.A."/>
            <person name="Feau N."/>
            <person name="Henrissat B."/>
            <person name="Schoch C.L."/>
            <person name="Horwitz B.A."/>
            <person name="Barry K.W."/>
            <person name="Condon B.J."/>
            <person name="Copeland A.C."/>
            <person name="Dhillon B."/>
            <person name="Glaser F."/>
            <person name="Hesse C.N."/>
            <person name="Kosti I."/>
            <person name="LaButti K."/>
            <person name="Lindquist E.A."/>
            <person name="Lucas S."/>
            <person name="Salamov A.A."/>
            <person name="Bradshaw R.E."/>
            <person name="Ciuffetti L."/>
            <person name="Hamelin R.C."/>
            <person name="Kema G.H.J."/>
            <person name="Lawrence C."/>
            <person name="Scott J.A."/>
            <person name="Spatafora J.W."/>
            <person name="Turgeon B.G."/>
            <person name="de Wit P.J.G.M."/>
            <person name="Zhong S."/>
            <person name="Goodwin S.B."/>
            <person name="Grigoriev I.V."/>
        </authorList>
    </citation>
    <scope>NUCLEOTIDE SEQUENCE [LARGE SCALE GENOMIC DNA]</scope>
    <source>
        <strain evidence="3">NZE10 / CBS 128990</strain>
    </source>
</reference>
<dbReference type="Pfam" id="PF00583">
    <property type="entry name" value="Acetyltransf_1"/>
    <property type="match status" value="1"/>
</dbReference>
<dbReference type="PROSITE" id="PS51186">
    <property type="entry name" value="GNAT"/>
    <property type="match status" value="1"/>
</dbReference>
<dbReference type="HOGENOM" id="CLU_945108_0_0_1"/>
<name>N1PEA0_DOTSN</name>
<dbReference type="InterPro" id="IPR016181">
    <property type="entry name" value="Acyl_CoA_acyltransferase"/>
</dbReference>
<dbReference type="Proteomes" id="UP000016933">
    <property type="component" value="Unassembled WGS sequence"/>
</dbReference>
<sequence>MAAAPGAVLWSDSEYEIRPARNTDEFRDWWWSSMQTLGWGVGYYDLDTFMNPSSGYGMLLLIEKSSRQPVGHVSAVINSNSTGWVSMFVVDEKHRGKGLGRELFKAAEADFDRCGTKIRGLDGVAEQKQTYERRQFVASPLGTVKQLVRPLIAAVPISDNATSNNIIDIRKVPKALLAQSEEANVGIRRPDLWSDEHLFNREDVHGVAVVNIPDPIKLNDLRAWTVTRRYAGGVKIGPLYASDKESARAALIAAMDLATPDAVKRTDLPNSPMNQWTLDKVASEARLAAEVWSGNSEAIELFEELGWVSAGYEYYRMWFDGKAPLEQSDGGAAARGAYAFFDAATG</sequence>
<evidence type="ECO:0000313" key="2">
    <source>
        <dbReference type="EMBL" id="EME40948.1"/>
    </source>
</evidence>
<reference evidence="3" key="1">
    <citation type="journal article" date="2012" name="PLoS Genet.">
        <title>The genomes of the fungal plant pathogens Cladosporium fulvum and Dothistroma septosporum reveal adaptation to different hosts and lifestyles but also signatures of common ancestry.</title>
        <authorList>
            <person name="de Wit P.J.G.M."/>
            <person name="van der Burgt A."/>
            <person name="Oekmen B."/>
            <person name="Stergiopoulos I."/>
            <person name="Abd-Elsalam K.A."/>
            <person name="Aerts A.L."/>
            <person name="Bahkali A.H."/>
            <person name="Beenen H.G."/>
            <person name="Chettri P."/>
            <person name="Cox M.P."/>
            <person name="Datema E."/>
            <person name="de Vries R.P."/>
            <person name="Dhillon B."/>
            <person name="Ganley A.R."/>
            <person name="Griffiths S.A."/>
            <person name="Guo Y."/>
            <person name="Hamelin R.C."/>
            <person name="Henrissat B."/>
            <person name="Kabir M.S."/>
            <person name="Jashni M.K."/>
            <person name="Kema G."/>
            <person name="Klaubauf S."/>
            <person name="Lapidus A."/>
            <person name="Levasseur A."/>
            <person name="Lindquist E."/>
            <person name="Mehrabi R."/>
            <person name="Ohm R.A."/>
            <person name="Owen T.J."/>
            <person name="Salamov A."/>
            <person name="Schwelm A."/>
            <person name="Schijlen E."/>
            <person name="Sun H."/>
            <person name="van den Burg H.A."/>
            <person name="van Ham R.C.H.J."/>
            <person name="Zhang S."/>
            <person name="Goodwin S.B."/>
            <person name="Grigoriev I.V."/>
            <person name="Collemare J."/>
            <person name="Bradshaw R.E."/>
        </authorList>
    </citation>
    <scope>NUCLEOTIDE SEQUENCE [LARGE SCALE GENOMIC DNA]</scope>
    <source>
        <strain evidence="3">NZE10 / CBS 128990</strain>
    </source>
</reference>
<dbReference type="InterPro" id="IPR000182">
    <property type="entry name" value="GNAT_dom"/>
</dbReference>
<dbReference type="OMA" id="DYHRMWL"/>
<dbReference type="AlphaFoldDB" id="N1PEA0"/>
<dbReference type="EMBL" id="KB446543">
    <property type="protein sequence ID" value="EME40948.1"/>
    <property type="molecule type" value="Genomic_DNA"/>
</dbReference>